<evidence type="ECO:0000313" key="2">
    <source>
        <dbReference type="Proteomes" id="UP001607303"/>
    </source>
</evidence>
<reference evidence="1 2" key="1">
    <citation type="journal article" date="2024" name="Ann. Entomol. Soc. Am.">
        <title>Genomic analyses of the southern and eastern yellowjacket wasps (Hymenoptera: Vespidae) reveal evolutionary signatures of social life.</title>
        <authorList>
            <person name="Catto M.A."/>
            <person name="Caine P.B."/>
            <person name="Orr S.E."/>
            <person name="Hunt B.G."/>
            <person name="Goodisman M.A.D."/>
        </authorList>
    </citation>
    <scope>NUCLEOTIDE SEQUENCE [LARGE SCALE GENOMIC DNA]</scope>
    <source>
        <strain evidence="1">232</strain>
        <tissue evidence="1">Head and thorax</tissue>
    </source>
</reference>
<accession>A0ABD2BZA3</accession>
<protein>
    <submittedName>
        <fullName evidence="1">Uncharacterized protein</fullName>
    </submittedName>
</protein>
<organism evidence="1 2">
    <name type="scientific">Vespula maculifrons</name>
    <name type="common">Eastern yellow jacket</name>
    <name type="synonym">Wasp</name>
    <dbReference type="NCBI Taxonomy" id="7453"/>
    <lineage>
        <taxon>Eukaryota</taxon>
        <taxon>Metazoa</taxon>
        <taxon>Ecdysozoa</taxon>
        <taxon>Arthropoda</taxon>
        <taxon>Hexapoda</taxon>
        <taxon>Insecta</taxon>
        <taxon>Pterygota</taxon>
        <taxon>Neoptera</taxon>
        <taxon>Endopterygota</taxon>
        <taxon>Hymenoptera</taxon>
        <taxon>Apocrita</taxon>
        <taxon>Aculeata</taxon>
        <taxon>Vespoidea</taxon>
        <taxon>Vespidae</taxon>
        <taxon>Vespinae</taxon>
        <taxon>Vespula</taxon>
    </lineage>
</organism>
<dbReference type="EMBL" id="JAYRBN010000063">
    <property type="protein sequence ID" value="KAL2738079.1"/>
    <property type="molecule type" value="Genomic_DNA"/>
</dbReference>
<dbReference type="Proteomes" id="UP001607303">
    <property type="component" value="Unassembled WGS sequence"/>
</dbReference>
<sequence>MNVNQKFKMEKFYNLHYRKLHGFYLDSLHMFNCEKQCKLIFCRNYLRVIVFHKYSQLGFYINDNGIVTYKPEKLSSYLRMLVIHTYSQHGSYSTYNEIVQQYHSFIKVILCNANRSLVDNTMNI</sequence>
<gene>
    <name evidence="1" type="ORF">V1477_011438</name>
</gene>
<evidence type="ECO:0000313" key="1">
    <source>
        <dbReference type="EMBL" id="KAL2738079.1"/>
    </source>
</evidence>
<keyword evidence="2" id="KW-1185">Reference proteome</keyword>
<dbReference type="AlphaFoldDB" id="A0ABD2BZA3"/>
<proteinExistence type="predicted"/>
<name>A0ABD2BZA3_VESMC</name>
<comment type="caution">
    <text evidence="1">The sequence shown here is derived from an EMBL/GenBank/DDBJ whole genome shotgun (WGS) entry which is preliminary data.</text>
</comment>